<evidence type="ECO:0000256" key="1">
    <source>
        <dbReference type="ARBA" id="ARBA00038396"/>
    </source>
</evidence>
<dbReference type="SUPFAM" id="SSF51905">
    <property type="entry name" value="FAD/NAD(P)-binding domain"/>
    <property type="match status" value="1"/>
</dbReference>
<dbReference type="PRINTS" id="PR00420">
    <property type="entry name" value="RNGMNOXGNASE"/>
</dbReference>
<dbReference type="Proteomes" id="UP000011074">
    <property type="component" value="Chromosome"/>
</dbReference>
<dbReference type="GeneID" id="66859114"/>
<dbReference type="EMBL" id="CP048261">
    <property type="protein sequence ID" value="QST84529.1"/>
    <property type="molecule type" value="Genomic_DNA"/>
</dbReference>
<dbReference type="PANTHER" id="PTHR43747">
    <property type="entry name" value="FAD-BINDING PROTEIN"/>
    <property type="match status" value="1"/>
</dbReference>
<evidence type="ECO:0000313" key="2">
    <source>
        <dbReference type="EMBL" id="QST84529.1"/>
    </source>
</evidence>
<organism evidence="2 3">
    <name type="scientific">Streptomyces rimosus subsp. rimosus (strain ATCC 10970 / DSM 40260 / JCM 4667 / NRRL 2234)</name>
    <dbReference type="NCBI Taxonomy" id="1265868"/>
    <lineage>
        <taxon>Bacteria</taxon>
        <taxon>Bacillati</taxon>
        <taxon>Actinomycetota</taxon>
        <taxon>Actinomycetes</taxon>
        <taxon>Kitasatosporales</taxon>
        <taxon>Streptomycetaceae</taxon>
        <taxon>Streptomyces</taxon>
    </lineage>
</organism>
<evidence type="ECO:0000313" key="3">
    <source>
        <dbReference type="Proteomes" id="UP000011074"/>
    </source>
</evidence>
<gene>
    <name evidence="2" type="ORF">SRIM_034065</name>
</gene>
<comment type="similarity">
    <text evidence="1">Belongs to the flavin-dependent halogenase family. Bacterial tryptophan halogenase subfamily.</text>
</comment>
<dbReference type="Pfam" id="PF04820">
    <property type="entry name" value="Trp_halogenase"/>
    <property type="match status" value="2"/>
</dbReference>
<dbReference type="RefSeq" id="WP_043976804.1">
    <property type="nucleotide sequence ID" value="NZ_CP048261.1"/>
</dbReference>
<sequence>MGERAVANSANAGNPANPETYDVVIVGGGPAGSTLGALVARQGHRVLILEKEFFPRYQIGESLLPSTVHGVCRLTGVADDLAAAGFTRKRGGTFRWGATPEPWTFSFSVSEHMAGPTSYAYQVERSKFDEILLRHAGRCGAEVREGCAAADVIADEERVRGVRYTDADGAEREAYGTFVIDASGNKSRLFQRVGGQRTYSEFFRSLALFGYFEGGKRLPEPNSGNILSVAFDSGWFWYIPLSPTLTSVGAVVRREMAEKIQGDQEEALRALIAECPLISEYLADARRVTTGQYGQLRVRKDYSYHQTTFSRPGMLLVGDAACFVDPVFSSGVHLATYSGLLAARSINSVLAGLVDEAVALREFEARYRREYSVFYEFLLSFYEMHHSEQSYFWQAKKVTHHKRSEMEAFVDLVGGVSSSETALTDADAMAERLRADSAEFAGAVDQLAHSEDGSMLPLFKSSVVSQVTREGSQVQMRALLGADAEPETPLLPGGLVSSPDGMFWLPASSG</sequence>
<reference evidence="2" key="3">
    <citation type="journal article" date="2021" name="bioRxiv">
        <title>Bilateral symmetry of linear streptomycete chromosomes.</title>
        <authorList>
            <person name="Algora-Gallardo L."/>
            <person name="Schniete J.K."/>
            <person name="Mark D.R."/>
            <person name="Hunter I.S."/>
            <person name="Herron P.R."/>
        </authorList>
    </citation>
    <scope>NUCLEOTIDE SEQUENCE</scope>
    <source>
        <strain evidence="2">ATCC 10970</strain>
    </source>
</reference>
<reference evidence="2" key="1">
    <citation type="submission" date="2012-12" db="EMBL/GenBank/DDBJ databases">
        <authorList>
            <person name="Pethick F.E."/>
            <person name="MacFadyen A.C."/>
            <person name="Tang Z."/>
            <person name="Sangal V."/>
            <person name="Tze-Tze L."/>
            <person name="Chu J."/>
            <person name="Guo M."/>
            <person name="Kirby R."/>
            <person name="Hoskisson P.A."/>
            <person name="Herron P.R."/>
            <person name="Hunter I.S."/>
        </authorList>
    </citation>
    <scope>NUCLEOTIDE SEQUENCE</scope>
    <source>
        <strain evidence="2">ATCC 10970</strain>
    </source>
</reference>
<proteinExistence type="inferred from homology"/>
<dbReference type="GO" id="GO:0004497">
    <property type="term" value="F:monooxygenase activity"/>
    <property type="evidence" value="ECO:0007669"/>
    <property type="project" value="InterPro"/>
</dbReference>
<dbReference type="InterPro" id="IPR006905">
    <property type="entry name" value="Flavin_halogenase"/>
</dbReference>
<protein>
    <submittedName>
        <fullName evidence="2">Tryptophan 7-halogenase</fullName>
    </submittedName>
</protein>
<dbReference type="InterPro" id="IPR036188">
    <property type="entry name" value="FAD/NAD-bd_sf"/>
</dbReference>
<name>A0A8A1UXQ7_STRR1</name>
<dbReference type="PANTHER" id="PTHR43747:SF1">
    <property type="entry name" value="SLR1998 PROTEIN"/>
    <property type="match status" value="1"/>
</dbReference>
<dbReference type="InterPro" id="IPR050816">
    <property type="entry name" value="Flavin-dep_Halogenase_NPB"/>
</dbReference>
<dbReference type="AlphaFoldDB" id="A0A8A1UXQ7"/>
<accession>A0A8A1UXQ7</accession>
<reference evidence="2" key="2">
    <citation type="submission" date="2020-01" db="EMBL/GenBank/DDBJ databases">
        <authorList>
            <person name="Algora L."/>
            <person name="Schniete J.K."/>
            <person name="MacFadyen A."/>
            <person name="Hoskisson P.A."/>
            <person name="Hunter I.S."/>
            <person name="Herron P.R."/>
        </authorList>
    </citation>
    <scope>NUCLEOTIDE SEQUENCE</scope>
    <source>
        <strain evidence="2">ATCC 10970</strain>
    </source>
</reference>
<dbReference type="Gene3D" id="3.30.9.100">
    <property type="match status" value="1"/>
</dbReference>
<dbReference type="Gene3D" id="3.50.50.60">
    <property type="entry name" value="FAD/NAD(P)-binding domain"/>
    <property type="match status" value="1"/>
</dbReference>